<feature type="chain" id="PRO_5032389888" evidence="1">
    <location>
        <begin position="19"/>
        <end position="121"/>
    </location>
</feature>
<keyword evidence="1" id="KW-0732">Signal</keyword>
<dbReference type="EMBL" id="JAFCMP010000146">
    <property type="protein sequence ID" value="KAG5184914.1"/>
    <property type="molecule type" value="Genomic_DNA"/>
</dbReference>
<dbReference type="Proteomes" id="UP000664859">
    <property type="component" value="Unassembled WGS sequence"/>
</dbReference>
<name>A0A836CGQ8_9STRA</name>
<keyword evidence="3" id="KW-1185">Reference proteome</keyword>
<comment type="caution">
    <text evidence="2">The sequence shown here is derived from an EMBL/GenBank/DDBJ whole genome shotgun (WGS) entry which is preliminary data.</text>
</comment>
<proteinExistence type="predicted"/>
<accession>A0A836CGQ8</accession>
<evidence type="ECO:0000256" key="1">
    <source>
        <dbReference type="SAM" id="SignalP"/>
    </source>
</evidence>
<organism evidence="2 3">
    <name type="scientific">Tribonema minus</name>
    <dbReference type="NCBI Taxonomy" id="303371"/>
    <lineage>
        <taxon>Eukaryota</taxon>
        <taxon>Sar</taxon>
        <taxon>Stramenopiles</taxon>
        <taxon>Ochrophyta</taxon>
        <taxon>PX clade</taxon>
        <taxon>Xanthophyceae</taxon>
        <taxon>Tribonematales</taxon>
        <taxon>Tribonemataceae</taxon>
        <taxon>Tribonema</taxon>
    </lineage>
</organism>
<dbReference type="AlphaFoldDB" id="A0A836CGQ8"/>
<evidence type="ECO:0000313" key="2">
    <source>
        <dbReference type="EMBL" id="KAG5184914.1"/>
    </source>
</evidence>
<evidence type="ECO:0000313" key="3">
    <source>
        <dbReference type="Proteomes" id="UP000664859"/>
    </source>
</evidence>
<feature type="signal peptide" evidence="1">
    <location>
        <begin position="1"/>
        <end position="18"/>
    </location>
</feature>
<sequence>MALRRLCLPLILLTLAAASAFVCGPVRTRGSEPQLRAAKDSEDRSIFQKFGDWQRAQVKRNAEADPRRAKWIEDMMRIEGVTREVAEREVTLYTIDPLGYMIKKRKAQSDAAKQTGNDKKK</sequence>
<reference evidence="2" key="1">
    <citation type="submission" date="2021-02" db="EMBL/GenBank/DDBJ databases">
        <title>First Annotated Genome of the Yellow-green Alga Tribonema minus.</title>
        <authorList>
            <person name="Mahan K.M."/>
        </authorList>
    </citation>
    <scope>NUCLEOTIDE SEQUENCE</scope>
    <source>
        <strain evidence="2">UTEX B ZZ1240</strain>
    </source>
</reference>
<gene>
    <name evidence="2" type="ORF">JKP88DRAFT_262742</name>
</gene>
<protein>
    <submittedName>
        <fullName evidence="2">Uncharacterized protein</fullName>
    </submittedName>
</protein>